<evidence type="ECO:0000259" key="2">
    <source>
        <dbReference type="PROSITE" id="PS51208"/>
    </source>
</evidence>
<dbReference type="InterPro" id="IPR005546">
    <property type="entry name" value="Autotransporte_beta"/>
</dbReference>
<reference evidence="3" key="2">
    <citation type="journal article" date="2021" name="PeerJ">
        <title>Extensive microbial diversity within the chicken gut microbiome revealed by metagenomics and culture.</title>
        <authorList>
            <person name="Gilroy R."/>
            <person name="Ravi A."/>
            <person name="Getino M."/>
            <person name="Pursley I."/>
            <person name="Horton D.L."/>
            <person name="Alikhan N.F."/>
            <person name="Baker D."/>
            <person name="Gharbi K."/>
            <person name="Hall N."/>
            <person name="Watson M."/>
            <person name="Adriaenssens E.M."/>
            <person name="Foster-Nyarko E."/>
            <person name="Jarju S."/>
            <person name="Secka A."/>
            <person name="Antonio M."/>
            <person name="Oren A."/>
            <person name="Chaudhuri R.R."/>
            <person name="La Ragione R."/>
            <person name="Hildebrand F."/>
            <person name="Pallen M.J."/>
        </authorList>
    </citation>
    <scope>NUCLEOTIDE SEQUENCE</scope>
    <source>
        <strain evidence="3">8207</strain>
    </source>
</reference>
<dbReference type="PROSITE" id="PS51208">
    <property type="entry name" value="AUTOTRANSPORTER"/>
    <property type="match status" value="1"/>
</dbReference>
<evidence type="ECO:0000313" key="3">
    <source>
        <dbReference type="EMBL" id="MBO8425500.1"/>
    </source>
</evidence>
<dbReference type="Proteomes" id="UP000823630">
    <property type="component" value="Unassembled WGS sequence"/>
</dbReference>
<gene>
    <name evidence="3" type="ORF">IAC69_03425</name>
</gene>
<keyword evidence="1" id="KW-0732">Signal</keyword>
<feature type="signal peptide" evidence="1">
    <location>
        <begin position="1"/>
        <end position="18"/>
    </location>
</feature>
<sequence length="1714" mass="179756">MKKTVFFVLCLVPFGAWAIDYPYDGSTSGDTDGYDAGAAGLDVPGFMQIGGDKPVSGSDWFYANPTVADDGVFKDYTVDSSGNISVVGALTVNDGYKLYIQNKDDQPIDSVSFGSINAAGALNISDVDALSVKGNFDISVGNEIADNVDTGAENEISVKANKITVEGNLISGGGGTVSLTANGASDASDAMKVNGTLQNGMTGDGSGAGAVGGEMDINLGGNLNVGGDISNAGNMNITQLAGKTANITVGGAITNLNPDGEMIITANGLTVNGGADASFVNAGDLIVDITGSTVLNKGFDLSAMGTGNLFKFTTGTLTSGDWTQLVSNKLNEFYLTVKNGDLNFGTSTAVSNGASGSENNTAANMYINASGSVSGASVNNSGNRLSIVAGKDITINGAVVENGLGTGVAPDKDVNNTNYDVDEAPNYVNENGVALIANGTLTVSGAVTNKGNMQLTGNTVNLEDVTNQGNNLTIKAPTDKSGSIKTGTITNKSGNLVVNSHSVDIANLTVSGGNVDIHGANTTGNDLTIGSVVINGGVVDVDAIDGGIVIGDDASGTGAVTDQVFSVGASGALNFGSQVNNLTIYGGVQIDGDLTSDAVATNGDVSFDSNMFTMVVKNDGPVVIGGSINTGNSFTLDAENITVVGDIGGGAGNILKIGSGASITDNTSDFVATGSLNVGGQIFAGPDVTIEIFADDINVKELADIASGEGKFIVHGSQIDASEQFNLFGGLWFDDSENKNGMIVKDTNNLTINVNNGVDGVLGVYGGISIANGNSLTLNLENNLNAKNNYMTLDASIVNAGNFTINQKNSDVAIEFFDATVENSGVMELNGADIISYDGDVTIDNTGTFTATLIDSADLGAITNSGTMTVETTGENGLIKTGAITANGGTLVLDSSTVDIAMLDVNNGAVVSVDADKEITVQNGVITVDGNMFQGTENGGALNLVSNNTVFNGQSLHVTGGFNAAANTGKYVFENQAVINGTMTVADGATVDFAANGINLAKLQNAGDLTLDSGKGYLNLEVAFDGATINTGALTLDGKGLTTTGNFVMNTTLYQGYNGNLTTGINIVADEYVIKSTGVNITGGVNVSDSASVRFAKSDADVGGDWIDVNINGNVSGGVGFWGVRDVNINGNYTFNNNSDLWAAILGREERNYWTTISLTDGNRVGQIDDGATEALITVENGQFISNVSGVVNGSAGENVPNINLTMFDIADANSAIWLLHADGGLNVADGFDKLRNLDVQFCNADGTVCYDYMDTMNKPTDGDAYNPDNKTGLPVYLTERDTDGDGVADSLFVVFDPTFGGPVAVYKIKPIVAETVPHTDGEIVSAGALDNLIAGQLANTKFYNNTPIELIPEIFQDTAFAEMSRELYNRMEYYNMTGQRDSLARFSRLFQAREIEQVAGSIALNEHTNFRSFEDRMFDEFIWNRNRNISKAWFDVDFGMFVQDVADGKRVDGNRFNVSAGFDWQNSETLILGLTARVSHMDSDSFDNVDLSYLPDTPVNGRVDINVADTNVGLGGYLMKILGEKTRAYGNAFLDLHMFDLTRDQTFVDSIGGDGTAFSLISEWGLMHDWLNQYIVGNAYARVGYNFGFDITEQVNGEDYMNLESDGYFILTPGYSLIAQKRIYPSAWFQVRPYASIGIEYDVFGAPDFAKYKFAPAHDYTKYDIDIDPLWANIGGGIEFLAANGLQVGVDYRYQYNDAIQLHNIKVSGSYRF</sequence>
<protein>
    <recommendedName>
        <fullName evidence="2">Autotransporter domain-containing protein</fullName>
    </recommendedName>
</protein>
<accession>A0A9D9DG26</accession>
<reference evidence="3" key="1">
    <citation type="submission" date="2020-10" db="EMBL/GenBank/DDBJ databases">
        <authorList>
            <person name="Gilroy R."/>
        </authorList>
    </citation>
    <scope>NUCLEOTIDE SEQUENCE</scope>
    <source>
        <strain evidence="3">8207</strain>
    </source>
</reference>
<organism evidence="3 4">
    <name type="scientific">Candidatus Enterousia avistercoris</name>
    <dbReference type="NCBI Taxonomy" id="2840788"/>
    <lineage>
        <taxon>Bacteria</taxon>
        <taxon>Pseudomonadati</taxon>
        <taxon>Pseudomonadota</taxon>
        <taxon>Alphaproteobacteria</taxon>
        <taxon>Candidatus Enterousia</taxon>
    </lineage>
</organism>
<comment type="caution">
    <text evidence="3">The sequence shown here is derived from an EMBL/GenBank/DDBJ whole genome shotgun (WGS) entry which is preliminary data.</text>
</comment>
<proteinExistence type="predicted"/>
<dbReference type="EMBL" id="JADINC010000053">
    <property type="protein sequence ID" value="MBO8425500.1"/>
    <property type="molecule type" value="Genomic_DNA"/>
</dbReference>
<name>A0A9D9DG26_9PROT</name>
<feature type="domain" description="Autotransporter" evidence="2">
    <location>
        <begin position="1426"/>
        <end position="1714"/>
    </location>
</feature>
<evidence type="ECO:0000256" key="1">
    <source>
        <dbReference type="SAM" id="SignalP"/>
    </source>
</evidence>
<dbReference type="InterPro" id="IPR036709">
    <property type="entry name" value="Autotransporte_beta_dom_sf"/>
</dbReference>
<dbReference type="SUPFAM" id="SSF103515">
    <property type="entry name" value="Autotransporter"/>
    <property type="match status" value="1"/>
</dbReference>
<evidence type="ECO:0000313" key="4">
    <source>
        <dbReference type="Proteomes" id="UP000823630"/>
    </source>
</evidence>
<feature type="chain" id="PRO_5038571482" description="Autotransporter domain-containing protein" evidence="1">
    <location>
        <begin position="19"/>
        <end position="1714"/>
    </location>
</feature>